<dbReference type="GO" id="GO:0005509">
    <property type="term" value="F:calcium ion binding"/>
    <property type="evidence" value="ECO:0007669"/>
    <property type="project" value="InterPro"/>
</dbReference>
<feature type="compositionally biased region" description="Polar residues" evidence="1">
    <location>
        <begin position="130"/>
        <end position="144"/>
    </location>
</feature>
<protein>
    <submittedName>
        <fullName evidence="4">Calcium-binding EF hand family protein</fullName>
    </submittedName>
</protein>
<dbReference type="SMART" id="SM00027">
    <property type="entry name" value="EH"/>
    <property type="match status" value="1"/>
</dbReference>
<accession>A0A7J0ENH5</accession>
<dbReference type="GO" id="GO:0006897">
    <property type="term" value="P:endocytosis"/>
    <property type="evidence" value="ECO:0007669"/>
    <property type="project" value="TreeGrafter"/>
</dbReference>
<proteinExistence type="predicted"/>
<dbReference type="GO" id="GO:0005634">
    <property type="term" value="C:nucleus"/>
    <property type="evidence" value="ECO:0007669"/>
    <property type="project" value="TreeGrafter"/>
</dbReference>
<feature type="domain" description="EF-hand" evidence="3">
    <location>
        <begin position="298"/>
        <end position="330"/>
    </location>
</feature>
<dbReference type="InterPro" id="IPR002048">
    <property type="entry name" value="EF_hand_dom"/>
</dbReference>
<dbReference type="PROSITE" id="PS50031">
    <property type="entry name" value="EH"/>
    <property type="match status" value="1"/>
</dbReference>
<evidence type="ECO:0000259" key="2">
    <source>
        <dbReference type="PROSITE" id="PS50031"/>
    </source>
</evidence>
<dbReference type="GO" id="GO:0016197">
    <property type="term" value="P:endosomal transport"/>
    <property type="evidence" value="ECO:0007669"/>
    <property type="project" value="TreeGrafter"/>
</dbReference>
<reference evidence="4 5" key="1">
    <citation type="submission" date="2019-07" db="EMBL/GenBank/DDBJ databases">
        <title>De Novo Assembly of kiwifruit Actinidia rufa.</title>
        <authorList>
            <person name="Sugita-Konishi S."/>
            <person name="Sato K."/>
            <person name="Mori E."/>
            <person name="Abe Y."/>
            <person name="Kisaki G."/>
            <person name="Hamano K."/>
            <person name="Suezawa K."/>
            <person name="Otani M."/>
            <person name="Fukuda T."/>
            <person name="Manabe T."/>
            <person name="Gomi K."/>
            <person name="Tabuchi M."/>
            <person name="Akimitsu K."/>
            <person name="Kataoka I."/>
        </authorList>
    </citation>
    <scope>NUCLEOTIDE SEQUENCE [LARGE SCALE GENOMIC DNA]</scope>
    <source>
        <strain evidence="5">cv. Fuchu</strain>
    </source>
</reference>
<evidence type="ECO:0000313" key="5">
    <source>
        <dbReference type="Proteomes" id="UP000585474"/>
    </source>
</evidence>
<feature type="domain" description="EF-hand" evidence="3">
    <location>
        <begin position="261"/>
        <end position="296"/>
    </location>
</feature>
<dbReference type="Gene3D" id="1.10.238.10">
    <property type="entry name" value="EF-hand"/>
    <property type="match status" value="1"/>
</dbReference>
<organism evidence="4 5">
    <name type="scientific">Actinidia rufa</name>
    <dbReference type="NCBI Taxonomy" id="165716"/>
    <lineage>
        <taxon>Eukaryota</taxon>
        <taxon>Viridiplantae</taxon>
        <taxon>Streptophyta</taxon>
        <taxon>Embryophyta</taxon>
        <taxon>Tracheophyta</taxon>
        <taxon>Spermatophyta</taxon>
        <taxon>Magnoliopsida</taxon>
        <taxon>eudicotyledons</taxon>
        <taxon>Gunneridae</taxon>
        <taxon>Pentapetalae</taxon>
        <taxon>asterids</taxon>
        <taxon>Ericales</taxon>
        <taxon>Actinidiaceae</taxon>
        <taxon>Actinidia</taxon>
    </lineage>
</organism>
<dbReference type="InterPro" id="IPR000261">
    <property type="entry name" value="EH_dom"/>
</dbReference>
<feature type="region of interest" description="Disordered" evidence="1">
    <location>
        <begin position="130"/>
        <end position="159"/>
    </location>
</feature>
<dbReference type="GO" id="GO:0005886">
    <property type="term" value="C:plasma membrane"/>
    <property type="evidence" value="ECO:0007669"/>
    <property type="project" value="TreeGrafter"/>
</dbReference>
<dbReference type="InterPro" id="IPR011992">
    <property type="entry name" value="EF-hand-dom_pair"/>
</dbReference>
<evidence type="ECO:0000259" key="3">
    <source>
        <dbReference type="PROSITE" id="PS50222"/>
    </source>
</evidence>
<evidence type="ECO:0000256" key="1">
    <source>
        <dbReference type="SAM" id="MobiDB-lite"/>
    </source>
</evidence>
<comment type="caution">
    <text evidence="4">The sequence shown here is derived from an EMBL/GenBank/DDBJ whole genome shotgun (WGS) entry which is preliminary data.</text>
</comment>
<dbReference type="Proteomes" id="UP000585474">
    <property type="component" value="Unassembled WGS sequence"/>
</dbReference>
<dbReference type="AlphaFoldDB" id="A0A7J0ENH5"/>
<dbReference type="PROSITE" id="PS50222">
    <property type="entry name" value="EF_HAND_2"/>
    <property type="match status" value="2"/>
</dbReference>
<dbReference type="OrthoDB" id="1750726at2759"/>
<dbReference type="EMBL" id="BJWL01000005">
    <property type="protein sequence ID" value="GFY87726.1"/>
    <property type="molecule type" value="Genomic_DNA"/>
</dbReference>
<keyword evidence="5" id="KW-1185">Reference proteome</keyword>
<name>A0A7J0ENH5_9ERIC</name>
<sequence>MLLNLSQWHKVSENLPQTLLRRHIYGPASAKIPAPQINFAATAASPSNPTAGTAVPPVSGVAPASSQNIGVRGPQVLLQLLILWVQNISTDWLGGRTVVSAAGVTAQVPNMGITPSTTQDAFGMTAPGITTSAQPRPNETTGLLQPSAPKPNDPTFPSSHMGANYSKSLAISGNGFTSDSVFGDVFSVTKPQSKQDTPSAASSASNFLVASAMVPTSTGPQPTVKSKPTWIFTECICSTICGVGNAVTGLSQVLWPRMTQSDVQKYTKVFVEVDRDRDGKITGAEALNLFLSWRLPREVLKQVWDLSDQDNDSMLSLREFCIALYLMERYREGRPLPKTLPSSIMFDETMLPASGQPAAACATWGLPPGLQQARVMPGAQPARPPNQVSVPLAEEAMQPAQQKSKVPVLEKHIVNQLSEEEQNSLNSKFLEATEANKKVFPASPVHQ</sequence>
<dbReference type="SUPFAM" id="SSF47473">
    <property type="entry name" value="EF-hand"/>
    <property type="match status" value="1"/>
</dbReference>
<feature type="domain" description="EH" evidence="2">
    <location>
        <begin position="262"/>
        <end position="345"/>
    </location>
</feature>
<dbReference type="GO" id="GO:0005737">
    <property type="term" value="C:cytoplasm"/>
    <property type="evidence" value="ECO:0007669"/>
    <property type="project" value="TreeGrafter"/>
</dbReference>
<dbReference type="CDD" id="cd00052">
    <property type="entry name" value="EH"/>
    <property type="match status" value="1"/>
</dbReference>
<gene>
    <name evidence="4" type="ORF">Acr_05g0013650</name>
</gene>
<evidence type="ECO:0000313" key="4">
    <source>
        <dbReference type="EMBL" id="GFY87726.1"/>
    </source>
</evidence>
<dbReference type="Pfam" id="PF12763">
    <property type="entry name" value="EH"/>
    <property type="match status" value="1"/>
</dbReference>
<dbReference type="PANTHER" id="PTHR11216">
    <property type="entry name" value="EH DOMAIN"/>
    <property type="match status" value="1"/>
</dbReference>
<dbReference type="PANTHER" id="PTHR11216:SF161">
    <property type="entry name" value="CALCIUM-BINDING EF HAND FAMILY PROTEIN"/>
    <property type="match status" value="1"/>
</dbReference>